<reference evidence="5" key="2">
    <citation type="submission" date="2015-07" db="EMBL/GenBank/DDBJ databases">
        <title>Contrasting host-pathogen interactions and genome evolution in two generalist and specialist microsporidian pathogens of mosquitoes.</title>
        <authorList>
            <consortium name="The Broad Institute Genomics Platform"/>
            <consortium name="The Broad Institute Genome Sequencing Center for Infectious Disease"/>
            <person name="Cuomo C.A."/>
            <person name="Sanscrainte N.D."/>
            <person name="Goldberg J.M."/>
            <person name="Heiman D."/>
            <person name="Young S."/>
            <person name="Zeng Q."/>
            <person name="Becnel J.J."/>
            <person name="Birren B.W."/>
        </authorList>
    </citation>
    <scope>NUCLEOTIDE SEQUENCE [LARGE SCALE GENOMIC DNA]</scope>
    <source>
        <strain evidence="5">USNM 41457</strain>
    </source>
</reference>
<accession>J8ZPR2</accession>
<keyword evidence="1" id="KW-0175">Coiled coil</keyword>
<dbReference type="VEuPathDB" id="MicrosporidiaDB:EDEG_00395"/>
<keyword evidence="3" id="KW-0812">Transmembrane</keyword>
<evidence type="ECO:0000256" key="1">
    <source>
        <dbReference type="SAM" id="Coils"/>
    </source>
</evidence>
<feature type="region of interest" description="Disordered" evidence="2">
    <location>
        <begin position="241"/>
        <end position="283"/>
    </location>
</feature>
<proteinExistence type="predicted"/>
<dbReference type="InParanoid" id="J8ZPR2"/>
<keyword evidence="3" id="KW-1133">Transmembrane helix</keyword>
<evidence type="ECO:0000313" key="4">
    <source>
        <dbReference type="EMBL" id="EJW01678.1"/>
    </source>
</evidence>
<evidence type="ECO:0000256" key="2">
    <source>
        <dbReference type="SAM" id="MobiDB-lite"/>
    </source>
</evidence>
<sequence length="283" mass="32747">MVLSKRDIFNIMFRIFKYSFTLSAIHLFFIKGKIRKIKPNKTKNKKMLIHKNFKKKCSFGLESTEKMISDDSPKDSLIILKVEEALTKIDDYKIKKSTQILVHQQAKEESLLQTCINSNEKDVEKARNDENVQNVVEKLQNAETAIKNVENIEKAIKKDEKPENVQKAIKKDEKVDNVVENIEKNINAEEIVKKTQNVENIAKKTEKVDNIVKKVGNIVEKVEIVVEKAEKIENAEKKVESSVKSRRRRGNRHKTICENDASMIRSILNQQDDNNNNAKDKNK</sequence>
<evidence type="ECO:0000256" key="3">
    <source>
        <dbReference type="SAM" id="Phobius"/>
    </source>
</evidence>
<dbReference type="AlphaFoldDB" id="J8ZPR2"/>
<reference evidence="4 5" key="1">
    <citation type="submission" date="2011-08" db="EMBL/GenBank/DDBJ databases">
        <authorList>
            <person name="Liu Z.J."/>
            <person name="Shi F.L."/>
            <person name="Lu J.Q."/>
            <person name="Li M."/>
            <person name="Wang Z.L."/>
        </authorList>
    </citation>
    <scope>NUCLEOTIDE SEQUENCE [LARGE SCALE GENOMIC DNA]</scope>
    <source>
        <strain evidence="4 5">USNM 41457</strain>
    </source>
</reference>
<feature type="compositionally biased region" description="Basic residues" evidence="2">
    <location>
        <begin position="244"/>
        <end position="254"/>
    </location>
</feature>
<comment type="caution">
    <text evidence="4">The sequence shown here is derived from an EMBL/GenBank/DDBJ whole genome shotgun (WGS) entry which is preliminary data.</text>
</comment>
<dbReference type="HOGENOM" id="CLU_983613_0_0_1"/>
<dbReference type="Proteomes" id="UP000003163">
    <property type="component" value="Unassembled WGS sequence"/>
</dbReference>
<keyword evidence="3" id="KW-0472">Membrane</keyword>
<dbReference type="EMBL" id="AFBI03000004">
    <property type="protein sequence ID" value="EJW01678.1"/>
    <property type="molecule type" value="Genomic_DNA"/>
</dbReference>
<feature type="transmembrane region" description="Helical" evidence="3">
    <location>
        <begin position="12"/>
        <end position="30"/>
    </location>
</feature>
<name>J8ZPR2_EDHAE</name>
<evidence type="ECO:0000313" key="5">
    <source>
        <dbReference type="Proteomes" id="UP000003163"/>
    </source>
</evidence>
<keyword evidence="5" id="KW-1185">Reference proteome</keyword>
<protein>
    <submittedName>
        <fullName evidence="4">Uncharacterized protein</fullName>
    </submittedName>
</protein>
<feature type="coiled-coil region" evidence="1">
    <location>
        <begin position="132"/>
        <end position="159"/>
    </location>
</feature>
<gene>
    <name evidence="4" type="ORF">EDEG_00395</name>
</gene>
<organism evidence="4 5">
    <name type="scientific">Edhazardia aedis (strain USNM 41457)</name>
    <name type="common">Microsporidian parasite</name>
    <dbReference type="NCBI Taxonomy" id="1003232"/>
    <lineage>
        <taxon>Eukaryota</taxon>
        <taxon>Fungi</taxon>
        <taxon>Fungi incertae sedis</taxon>
        <taxon>Microsporidia</taxon>
        <taxon>Edhazardia</taxon>
    </lineage>
</organism>